<keyword evidence="5" id="KW-0997">Cell inner membrane</keyword>
<feature type="transmembrane region" description="Helical" evidence="10">
    <location>
        <begin position="221"/>
        <end position="240"/>
    </location>
</feature>
<evidence type="ECO:0000259" key="11">
    <source>
        <dbReference type="Pfam" id="PF00482"/>
    </source>
</evidence>
<evidence type="ECO:0000256" key="6">
    <source>
        <dbReference type="ARBA" id="ARBA00022692"/>
    </source>
</evidence>
<reference evidence="12" key="1">
    <citation type="submission" date="2022-07" db="EMBL/GenBank/DDBJ databases">
        <authorList>
            <person name="Li W.-J."/>
            <person name="Deng Q.-Q."/>
        </authorList>
    </citation>
    <scope>NUCLEOTIDE SEQUENCE</scope>
    <source>
        <strain evidence="12">SYSU M60031</strain>
    </source>
</reference>
<dbReference type="Gene3D" id="1.20.81.30">
    <property type="entry name" value="Type II secretion system (T2SS), domain F"/>
    <property type="match status" value="2"/>
</dbReference>
<dbReference type="PANTHER" id="PTHR30012">
    <property type="entry name" value="GENERAL SECRETION PATHWAY PROTEIN"/>
    <property type="match status" value="1"/>
</dbReference>
<evidence type="ECO:0000313" key="13">
    <source>
        <dbReference type="Proteomes" id="UP001156102"/>
    </source>
</evidence>
<protein>
    <submittedName>
        <fullName evidence="12">Type II secretion system F family protein</fullName>
    </submittedName>
</protein>
<keyword evidence="7 10" id="KW-1133">Transmembrane helix</keyword>
<dbReference type="InterPro" id="IPR042094">
    <property type="entry name" value="T2SS_GspF_sf"/>
</dbReference>
<proteinExistence type="inferred from homology"/>
<dbReference type="GO" id="GO:0015628">
    <property type="term" value="P:protein secretion by the type II secretion system"/>
    <property type="evidence" value="ECO:0007669"/>
    <property type="project" value="TreeGrafter"/>
</dbReference>
<dbReference type="Pfam" id="PF00482">
    <property type="entry name" value="T2SSF"/>
    <property type="match status" value="2"/>
</dbReference>
<feature type="transmembrane region" description="Helical" evidence="10">
    <location>
        <begin position="167"/>
        <end position="187"/>
    </location>
</feature>
<evidence type="ECO:0000256" key="4">
    <source>
        <dbReference type="ARBA" id="ARBA00022475"/>
    </source>
</evidence>
<evidence type="ECO:0000256" key="9">
    <source>
        <dbReference type="RuleBase" id="RU003923"/>
    </source>
</evidence>
<dbReference type="InterPro" id="IPR001992">
    <property type="entry name" value="T2SS_GspF/T4SS_PilC_CS"/>
</dbReference>
<evidence type="ECO:0000256" key="1">
    <source>
        <dbReference type="ARBA" id="ARBA00004429"/>
    </source>
</evidence>
<organism evidence="12 13">
    <name type="scientific">Ectobacillus ponti</name>
    <dbReference type="NCBI Taxonomy" id="2961894"/>
    <lineage>
        <taxon>Bacteria</taxon>
        <taxon>Bacillati</taxon>
        <taxon>Bacillota</taxon>
        <taxon>Bacilli</taxon>
        <taxon>Bacillales</taxon>
        <taxon>Bacillaceae</taxon>
        <taxon>Ectobacillus</taxon>
    </lineage>
</organism>
<evidence type="ECO:0000256" key="2">
    <source>
        <dbReference type="ARBA" id="ARBA00005745"/>
    </source>
</evidence>
<feature type="domain" description="Type II secretion system protein GspF" evidence="11">
    <location>
        <begin position="68"/>
        <end position="191"/>
    </location>
</feature>
<dbReference type="EMBL" id="JANCLT010000003">
    <property type="protein sequence ID" value="MCP8968499.1"/>
    <property type="molecule type" value="Genomic_DNA"/>
</dbReference>
<evidence type="ECO:0000256" key="5">
    <source>
        <dbReference type="ARBA" id="ARBA00022519"/>
    </source>
</evidence>
<dbReference type="InterPro" id="IPR003004">
    <property type="entry name" value="GspF/PilC"/>
</dbReference>
<gene>
    <name evidence="12" type="ORF">NK662_08070</name>
</gene>
<sequence>MPQFQYTVRTKTGKKETAKIIAASKREAYEKLRDRQLRVLEVTEAAETWWNKEIAIGSPLKLKDFVVYLRQFSALLKAGITVVEATRILAAQTESKVLRRTLEGIEDDLRSGHTLSGAYSAHKRLFSRMFISMVRAGETSGQLDEAVERMADYYEKQMRIRQKISSAMAYPAAVGIIAVAVVIFLLTRVVPTFVAMFKQNNTELPAITKFVMSSSDWMVSYWWIFVILLLFLYIVHLFVVRHKGSKYYWDYAILNMPLIGALWSKSMIAQLTRTLGSLIASSVPILQALAIVEDTVNNEAAARSLQRARESLQNGLPLSQPLKEDKLFPPLVSNMIAVGEETGSLDAMLAKIADFYEAEVDSAADTFKSLIEPVMVVFLAAVVGTIVLAIMVPLFKLYNSIN</sequence>
<keyword evidence="6 9" id="KW-0812">Transmembrane</keyword>
<dbReference type="InterPro" id="IPR018076">
    <property type="entry name" value="T2SS_GspF_dom"/>
</dbReference>
<dbReference type="PANTHER" id="PTHR30012:SF0">
    <property type="entry name" value="TYPE II SECRETION SYSTEM PROTEIN F-RELATED"/>
    <property type="match status" value="1"/>
</dbReference>
<dbReference type="PROSITE" id="PS00874">
    <property type="entry name" value="T2SP_F"/>
    <property type="match status" value="1"/>
</dbReference>
<evidence type="ECO:0000256" key="7">
    <source>
        <dbReference type="ARBA" id="ARBA00022989"/>
    </source>
</evidence>
<keyword evidence="13" id="KW-1185">Reference proteome</keyword>
<keyword evidence="3 9" id="KW-0813">Transport</keyword>
<dbReference type="PRINTS" id="PR00812">
    <property type="entry name" value="BCTERIALGSPF"/>
</dbReference>
<evidence type="ECO:0000313" key="12">
    <source>
        <dbReference type="EMBL" id="MCP8968499.1"/>
    </source>
</evidence>
<dbReference type="FunFam" id="1.20.81.30:FF:000001">
    <property type="entry name" value="Type II secretion system protein F"/>
    <property type="match status" value="2"/>
</dbReference>
<accession>A0AA42BQJ0</accession>
<keyword evidence="4" id="KW-1003">Cell membrane</keyword>
<dbReference type="AlphaFoldDB" id="A0AA42BQJ0"/>
<evidence type="ECO:0000256" key="8">
    <source>
        <dbReference type="ARBA" id="ARBA00023136"/>
    </source>
</evidence>
<comment type="similarity">
    <text evidence="2 9">Belongs to the GSP F family.</text>
</comment>
<comment type="caution">
    <text evidence="12">The sequence shown here is derived from an EMBL/GenBank/DDBJ whole genome shotgun (WGS) entry which is preliminary data.</text>
</comment>
<dbReference type="RefSeq" id="WP_254758408.1">
    <property type="nucleotide sequence ID" value="NZ_JANCLT010000003.1"/>
</dbReference>
<dbReference type="GO" id="GO:0005886">
    <property type="term" value="C:plasma membrane"/>
    <property type="evidence" value="ECO:0007669"/>
    <property type="project" value="UniProtKB-SubCell"/>
</dbReference>
<feature type="domain" description="Type II secretion system protein GspF" evidence="11">
    <location>
        <begin position="272"/>
        <end position="393"/>
    </location>
</feature>
<feature type="transmembrane region" description="Helical" evidence="10">
    <location>
        <begin position="374"/>
        <end position="395"/>
    </location>
</feature>
<name>A0AA42BQJ0_9BACI</name>
<comment type="subcellular location">
    <subcellularLocation>
        <location evidence="1">Cell inner membrane</location>
        <topology evidence="1">Multi-pass membrane protein</topology>
    </subcellularLocation>
    <subcellularLocation>
        <location evidence="9">Cell membrane</location>
        <topology evidence="9">Multi-pass membrane protein</topology>
    </subcellularLocation>
</comment>
<evidence type="ECO:0000256" key="3">
    <source>
        <dbReference type="ARBA" id="ARBA00022448"/>
    </source>
</evidence>
<evidence type="ECO:0000256" key="10">
    <source>
        <dbReference type="SAM" id="Phobius"/>
    </source>
</evidence>
<keyword evidence="8 10" id="KW-0472">Membrane</keyword>
<dbReference type="Proteomes" id="UP001156102">
    <property type="component" value="Unassembled WGS sequence"/>
</dbReference>